<name>A0A0K2UK65_LEPSM</name>
<dbReference type="EMBL" id="HACA01021257">
    <property type="protein sequence ID" value="CDW38618.1"/>
    <property type="molecule type" value="Transcribed_RNA"/>
</dbReference>
<reference evidence="1" key="1">
    <citation type="submission" date="2014-05" db="EMBL/GenBank/DDBJ databases">
        <authorList>
            <person name="Chronopoulou M."/>
        </authorList>
    </citation>
    <scope>NUCLEOTIDE SEQUENCE</scope>
    <source>
        <tissue evidence="1">Whole organism</tissue>
    </source>
</reference>
<accession>A0A0K2UK65</accession>
<evidence type="ECO:0000313" key="1">
    <source>
        <dbReference type="EMBL" id="CDW38618.1"/>
    </source>
</evidence>
<sequence>MHHKALPRLQLLIHKTHTYFFFHIVFFKKRLFRPYKNQITKPIQLFGFVSYHLISMKFDLCA</sequence>
<proteinExistence type="predicted"/>
<organism evidence="1">
    <name type="scientific">Lepeophtheirus salmonis</name>
    <name type="common">Salmon louse</name>
    <name type="synonym">Caligus salmonis</name>
    <dbReference type="NCBI Taxonomy" id="72036"/>
    <lineage>
        <taxon>Eukaryota</taxon>
        <taxon>Metazoa</taxon>
        <taxon>Ecdysozoa</taxon>
        <taxon>Arthropoda</taxon>
        <taxon>Crustacea</taxon>
        <taxon>Multicrustacea</taxon>
        <taxon>Hexanauplia</taxon>
        <taxon>Copepoda</taxon>
        <taxon>Siphonostomatoida</taxon>
        <taxon>Caligidae</taxon>
        <taxon>Lepeophtheirus</taxon>
    </lineage>
</organism>
<dbReference type="AlphaFoldDB" id="A0A0K2UK65"/>
<protein>
    <submittedName>
        <fullName evidence="1">Uncharacterized protein</fullName>
    </submittedName>
</protein>